<organism evidence="1 2">
    <name type="scientific">Capnocytophaga granulosa</name>
    <dbReference type="NCBI Taxonomy" id="45242"/>
    <lineage>
        <taxon>Bacteria</taxon>
        <taxon>Pseudomonadati</taxon>
        <taxon>Bacteroidota</taxon>
        <taxon>Flavobacteriia</taxon>
        <taxon>Flavobacteriales</taxon>
        <taxon>Flavobacteriaceae</taxon>
        <taxon>Capnocytophaga</taxon>
    </lineage>
</organism>
<comment type="caution">
    <text evidence="1">The sequence shown here is derived from an EMBL/GenBank/DDBJ whole genome shotgun (WGS) entry which is preliminary data.</text>
</comment>
<evidence type="ECO:0008006" key="3">
    <source>
        <dbReference type="Google" id="ProtNLM"/>
    </source>
</evidence>
<protein>
    <recommendedName>
        <fullName evidence="3">YD repeat-containing protein</fullName>
    </recommendedName>
</protein>
<gene>
    <name evidence="1" type="ORF">SAMN05444420_10882</name>
</gene>
<reference evidence="1 2" key="1">
    <citation type="submission" date="2016-10" db="EMBL/GenBank/DDBJ databases">
        <authorList>
            <person name="Varghese N."/>
            <person name="Submissions S."/>
        </authorList>
    </citation>
    <scope>NUCLEOTIDE SEQUENCE [LARGE SCALE GENOMIC DNA]</scope>
    <source>
        <strain evidence="1 2">DSM 11449</strain>
    </source>
</reference>
<evidence type="ECO:0000313" key="1">
    <source>
        <dbReference type="EMBL" id="SDX10572.1"/>
    </source>
</evidence>
<dbReference type="RefSeq" id="WP_016421153.1">
    <property type="nucleotide sequence ID" value="NZ_FNND01000008.1"/>
</dbReference>
<dbReference type="AlphaFoldDB" id="A0A1H2YZE5"/>
<dbReference type="Gene3D" id="2.180.10.10">
    <property type="entry name" value="RHS repeat-associated core"/>
    <property type="match status" value="1"/>
</dbReference>
<evidence type="ECO:0000313" key="2">
    <source>
        <dbReference type="Proteomes" id="UP000182771"/>
    </source>
</evidence>
<sequence>MNTLEAKRETLAKERIENKYKSHKDCTFIEVVTADKLQKFYDFISKQILYDDKEKVSATIVYSYDTQGHQNQIENYDSSGKRINRTVQKFDEAGNVIESILYDEADRETRKLYFTYDKYNNITRRKIVDIRPSPKTTVQTLRYEYDTHHNYIQETCLSGGNVIYAQKRVISYYD</sequence>
<dbReference type="OrthoDB" id="1149991at2"/>
<dbReference type="GeneID" id="85018413"/>
<dbReference type="EMBL" id="FNND01000008">
    <property type="protein sequence ID" value="SDX10572.1"/>
    <property type="molecule type" value="Genomic_DNA"/>
</dbReference>
<proteinExistence type="predicted"/>
<name>A0A1H2YZE5_9FLAO</name>
<dbReference type="Proteomes" id="UP000182771">
    <property type="component" value="Unassembled WGS sequence"/>
</dbReference>
<accession>A0A1H2YZE5</accession>
<keyword evidence="2" id="KW-1185">Reference proteome</keyword>